<evidence type="ECO:0000256" key="1">
    <source>
        <dbReference type="SAM" id="MobiDB-lite"/>
    </source>
</evidence>
<evidence type="ECO:0000313" key="3">
    <source>
        <dbReference type="Proteomes" id="UP000237438"/>
    </source>
</evidence>
<feature type="compositionally biased region" description="Polar residues" evidence="1">
    <location>
        <begin position="31"/>
        <end position="53"/>
    </location>
</feature>
<sequence>MKTFKRNPIGNQNNDPLNPPATAQKQPAAASINQLAHNMYQSNSHYSNPNNLHSLHKKKSPKRDQAQRDQAQRDQAQRDHAQRAQAQRAQYFNGARCRHTFYSKQQILDTVNEACYKQPTQDDKKATVYKPKHPEKYLGHYPFYLYPLGKELFRTKSGPHYGRDRIVLNSACQLEGVLTEWPKPFELVKKTSNVITGRPWVLYNQKNYWHSDCEIFWGLWNSEDHSSADTKI</sequence>
<feature type="compositionally biased region" description="Low complexity" evidence="1">
    <location>
        <begin position="20"/>
        <end position="30"/>
    </location>
</feature>
<feature type="non-terminal residue" evidence="2">
    <location>
        <position position="232"/>
    </location>
</feature>
<gene>
    <name evidence="2" type="ORF">EPUL_002964</name>
</gene>
<proteinExistence type="predicted"/>
<feature type="region of interest" description="Disordered" evidence="1">
    <location>
        <begin position="1"/>
        <end position="87"/>
    </location>
</feature>
<reference evidence="2 3" key="1">
    <citation type="submission" date="2017-10" db="EMBL/GenBank/DDBJ databases">
        <title>Development of genomic resources for the powdery mildew, Erysiphe pulchra.</title>
        <authorList>
            <person name="Wadl P.A."/>
            <person name="Mack B.M."/>
            <person name="Moore G."/>
            <person name="Beltz S.B."/>
        </authorList>
    </citation>
    <scope>NUCLEOTIDE SEQUENCE [LARGE SCALE GENOMIC DNA]</scope>
    <source>
        <strain evidence="2">Cflorida</strain>
    </source>
</reference>
<keyword evidence="3" id="KW-1185">Reference proteome</keyword>
<evidence type="ECO:0000313" key="2">
    <source>
        <dbReference type="EMBL" id="POS85748.1"/>
    </source>
</evidence>
<name>A0A2S4PUN2_9PEZI</name>
<accession>A0A2S4PUN2</accession>
<feature type="compositionally biased region" description="Basic and acidic residues" evidence="1">
    <location>
        <begin position="62"/>
        <end position="82"/>
    </location>
</feature>
<dbReference type="AlphaFoldDB" id="A0A2S4PUN2"/>
<dbReference type="OrthoDB" id="5425539at2759"/>
<protein>
    <submittedName>
        <fullName evidence="2">Uncharacterized protein</fullName>
    </submittedName>
</protein>
<dbReference type="EMBL" id="PEDP01000511">
    <property type="protein sequence ID" value="POS85748.1"/>
    <property type="molecule type" value="Genomic_DNA"/>
</dbReference>
<organism evidence="2 3">
    <name type="scientific">Erysiphe pulchra</name>
    <dbReference type="NCBI Taxonomy" id="225359"/>
    <lineage>
        <taxon>Eukaryota</taxon>
        <taxon>Fungi</taxon>
        <taxon>Dikarya</taxon>
        <taxon>Ascomycota</taxon>
        <taxon>Pezizomycotina</taxon>
        <taxon>Leotiomycetes</taxon>
        <taxon>Erysiphales</taxon>
        <taxon>Erysiphaceae</taxon>
        <taxon>Erysiphe</taxon>
    </lineage>
</organism>
<dbReference type="Gene3D" id="3.10.450.30">
    <property type="entry name" value="Microbial ribonucleases"/>
    <property type="match status" value="1"/>
</dbReference>
<dbReference type="Proteomes" id="UP000237438">
    <property type="component" value="Unassembled WGS sequence"/>
</dbReference>
<comment type="caution">
    <text evidence="2">The sequence shown here is derived from an EMBL/GenBank/DDBJ whole genome shotgun (WGS) entry which is preliminary data.</text>
</comment>